<keyword evidence="3" id="KW-0378">Hydrolase</keyword>
<keyword evidence="7" id="KW-0676">Redox-active center</keyword>
<keyword evidence="4" id="KW-0059">Arsenical resistance</keyword>
<dbReference type="PANTHER" id="PTHR43428:SF1">
    <property type="entry name" value="ARSENATE REDUCTASE"/>
    <property type="match status" value="1"/>
</dbReference>
<evidence type="ECO:0000256" key="1">
    <source>
        <dbReference type="ARBA" id="ARBA00011063"/>
    </source>
</evidence>
<evidence type="ECO:0000313" key="9">
    <source>
        <dbReference type="EMBL" id="VAX08820.1"/>
    </source>
</evidence>
<evidence type="ECO:0000259" key="8">
    <source>
        <dbReference type="SMART" id="SM00226"/>
    </source>
</evidence>
<name>A0A3B1BEK7_9ZZZZ</name>
<dbReference type="InterPro" id="IPR014064">
    <property type="entry name" value="Arsenate_reductase_ArsC"/>
</dbReference>
<keyword evidence="2" id="KW-0963">Cytoplasm</keyword>
<dbReference type="InterPro" id="IPR017867">
    <property type="entry name" value="Tyr_phospatase_low_mol_wt"/>
</dbReference>
<dbReference type="EMBL" id="UOFY01000030">
    <property type="protein sequence ID" value="VAX08820.1"/>
    <property type="molecule type" value="Genomic_DNA"/>
</dbReference>
<dbReference type="CDD" id="cd16345">
    <property type="entry name" value="LMWP_ArsC"/>
    <property type="match status" value="1"/>
</dbReference>
<dbReference type="AlphaFoldDB" id="A0A3B1BEK7"/>
<dbReference type="GO" id="GO:0030612">
    <property type="term" value="F:arsenate reductase (thioredoxin) activity"/>
    <property type="evidence" value="ECO:0007669"/>
    <property type="project" value="UniProtKB-EC"/>
</dbReference>
<evidence type="ECO:0000256" key="5">
    <source>
        <dbReference type="ARBA" id="ARBA00023002"/>
    </source>
</evidence>
<evidence type="ECO:0000256" key="3">
    <source>
        <dbReference type="ARBA" id="ARBA00022801"/>
    </source>
</evidence>
<organism evidence="9">
    <name type="scientific">hydrothermal vent metagenome</name>
    <dbReference type="NCBI Taxonomy" id="652676"/>
    <lineage>
        <taxon>unclassified sequences</taxon>
        <taxon>metagenomes</taxon>
        <taxon>ecological metagenomes</taxon>
    </lineage>
</organism>
<proteinExistence type="inferred from homology"/>
<dbReference type="PRINTS" id="PR00719">
    <property type="entry name" value="LMWPTPASE"/>
</dbReference>
<dbReference type="InterPro" id="IPR023485">
    <property type="entry name" value="Ptyr_pPase"/>
</dbReference>
<protein>
    <submittedName>
        <fullName evidence="9">Arsenate reductase thioredoxin-coupled, LMWP family</fullName>
        <ecNumber evidence="9">1.20.4.4</ecNumber>
    </submittedName>
</protein>
<dbReference type="NCBIfam" id="TIGR02691">
    <property type="entry name" value="arsC_pI258_fam"/>
    <property type="match status" value="1"/>
</dbReference>
<dbReference type="Pfam" id="PF01451">
    <property type="entry name" value="LMWPc"/>
    <property type="match status" value="1"/>
</dbReference>
<reference evidence="9" key="1">
    <citation type="submission" date="2018-06" db="EMBL/GenBank/DDBJ databases">
        <authorList>
            <person name="Zhirakovskaya E."/>
        </authorList>
    </citation>
    <scope>NUCLEOTIDE SEQUENCE</scope>
</reference>
<dbReference type="SMART" id="SM00226">
    <property type="entry name" value="LMWPc"/>
    <property type="match status" value="1"/>
</dbReference>
<feature type="domain" description="Phosphotyrosine protein phosphatase I" evidence="8">
    <location>
        <begin position="1"/>
        <end position="134"/>
    </location>
</feature>
<accession>A0A3B1BEK7</accession>
<gene>
    <name evidence="9" type="ORF">MNBD_GAMMA25-687</name>
</gene>
<evidence type="ECO:0000256" key="6">
    <source>
        <dbReference type="ARBA" id="ARBA00023157"/>
    </source>
</evidence>
<keyword evidence="5 9" id="KW-0560">Oxidoreductase</keyword>
<dbReference type="PANTHER" id="PTHR43428">
    <property type="entry name" value="ARSENATE REDUCTASE"/>
    <property type="match status" value="1"/>
</dbReference>
<comment type="similarity">
    <text evidence="1">Belongs to the low molecular weight phosphotyrosine protein phosphatase family.</text>
</comment>
<sequence length="140" mass="15413">MNILFLCTGNSCRSQMAEGWARKFAQDLFEIQSAGIEAHGKNPRAIAIMQEAGVDIATQESTKVTEIMLEQADLVVTVCGHADEHCPVLPAGTQKQHWPLEDPAKAEGSEDEIIQIFRASRDEIKNRVKDLLQELQGPSA</sequence>
<dbReference type="EC" id="1.20.4.4" evidence="9"/>
<keyword evidence="6" id="KW-1015">Disulfide bond</keyword>
<evidence type="ECO:0000256" key="4">
    <source>
        <dbReference type="ARBA" id="ARBA00022849"/>
    </source>
</evidence>
<dbReference type="GO" id="GO:0046685">
    <property type="term" value="P:response to arsenic-containing substance"/>
    <property type="evidence" value="ECO:0007669"/>
    <property type="project" value="UniProtKB-KW"/>
</dbReference>
<dbReference type="InterPro" id="IPR036196">
    <property type="entry name" value="Ptyr_pPase_sf"/>
</dbReference>
<dbReference type="Gene3D" id="3.40.50.2300">
    <property type="match status" value="1"/>
</dbReference>
<evidence type="ECO:0000256" key="2">
    <source>
        <dbReference type="ARBA" id="ARBA00022490"/>
    </source>
</evidence>
<dbReference type="GO" id="GO:0004725">
    <property type="term" value="F:protein tyrosine phosphatase activity"/>
    <property type="evidence" value="ECO:0007669"/>
    <property type="project" value="InterPro"/>
</dbReference>
<evidence type="ECO:0000256" key="7">
    <source>
        <dbReference type="ARBA" id="ARBA00023284"/>
    </source>
</evidence>
<dbReference type="SUPFAM" id="SSF52788">
    <property type="entry name" value="Phosphotyrosine protein phosphatases I"/>
    <property type="match status" value="1"/>
</dbReference>